<evidence type="ECO:0000313" key="4">
    <source>
        <dbReference type="EMBL" id="ADB34394.1"/>
    </source>
</evidence>
<dbReference type="eggNOG" id="COG1366">
    <property type="taxonomic scope" value="Bacteria"/>
</dbReference>
<dbReference type="STRING" id="479435.Kfla_5381"/>
<keyword evidence="5" id="KW-1185">Reference proteome</keyword>
<dbReference type="Pfam" id="PF01740">
    <property type="entry name" value="STAS"/>
    <property type="match status" value="1"/>
</dbReference>
<sequence length="118" mass="12312">MSDELLLTIDVDDRGADVVAKVTGELDFGTTPELLEVVEPLAASGRSLVLDLVDLTFCDSSALSALVRLHKTAAAAGGALSLARLRPQVEAAITVTMLHRLLEIHAEVPSVHGGSGRS</sequence>
<dbReference type="PROSITE" id="PS50801">
    <property type="entry name" value="STAS"/>
    <property type="match status" value="1"/>
</dbReference>
<dbReference type="CDD" id="cd07043">
    <property type="entry name" value="STAS_anti-anti-sigma_factors"/>
    <property type="match status" value="1"/>
</dbReference>
<evidence type="ECO:0000313" key="5">
    <source>
        <dbReference type="Proteomes" id="UP000007967"/>
    </source>
</evidence>
<feature type="domain" description="STAS" evidence="3">
    <location>
        <begin position="7"/>
        <end position="98"/>
    </location>
</feature>
<dbReference type="Gene3D" id="3.30.750.24">
    <property type="entry name" value="STAS domain"/>
    <property type="match status" value="1"/>
</dbReference>
<dbReference type="PANTHER" id="PTHR33495">
    <property type="entry name" value="ANTI-SIGMA FACTOR ANTAGONIST TM_1081-RELATED-RELATED"/>
    <property type="match status" value="1"/>
</dbReference>
<dbReference type="RefSeq" id="WP_012922948.1">
    <property type="nucleotide sequence ID" value="NC_013729.1"/>
</dbReference>
<organism evidence="4 5">
    <name type="scientific">Kribbella flavida (strain DSM 17836 / JCM 10339 / NBRC 14399)</name>
    <dbReference type="NCBI Taxonomy" id="479435"/>
    <lineage>
        <taxon>Bacteria</taxon>
        <taxon>Bacillati</taxon>
        <taxon>Actinomycetota</taxon>
        <taxon>Actinomycetes</taxon>
        <taxon>Propionibacteriales</taxon>
        <taxon>Kribbellaceae</taxon>
        <taxon>Kribbella</taxon>
    </lineage>
</organism>
<dbReference type="GO" id="GO:0043856">
    <property type="term" value="F:anti-sigma factor antagonist activity"/>
    <property type="evidence" value="ECO:0007669"/>
    <property type="project" value="InterPro"/>
</dbReference>
<gene>
    <name evidence="4" type="ordered locus">Kfla_5381</name>
</gene>
<dbReference type="EMBL" id="CP001736">
    <property type="protein sequence ID" value="ADB34394.1"/>
    <property type="molecule type" value="Genomic_DNA"/>
</dbReference>
<evidence type="ECO:0000256" key="1">
    <source>
        <dbReference type="ARBA" id="ARBA00009013"/>
    </source>
</evidence>
<dbReference type="Proteomes" id="UP000007967">
    <property type="component" value="Chromosome"/>
</dbReference>
<accession>D2PM26</accession>
<evidence type="ECO:0000259" key="3">
    <source>
        <dbReference type="PROSITE" id="PS50801"/>
    </source>
</evidence>
<name>D2PM26_KRIFD</name>
<reference evidence="5" key="1">
    <citation type="submission" date="2009-09" db="EMBL/GenBank/DDBJ databases">
        <title>The complete genome of Kribbella flavida DSM 17836.</title>
        <authorList>
            <consortium name="US DOE Joint Genome Institute (JGI-PGF)"/>
            <person name="Lucas S."/>
            <person name="Copeland A."/>
            <person name="Lapidus A."/>
            <person name="Glavina del Rio T."/>
            <person name="Dalin E."/>
            <person name="Tice H."/>
            <person name="Bruce D."/>
            <person name="Goodwin L."/>
            <person name="Pitluck S."/>
            <person name="Kyrpides N."/>
            <person name="Mavromatis K."/>
            <person name="Ivanova N."/>
            <person name="Saunders E."/>
            <person name="Brettin T."/>
            <person name="Detter J.C."/>
            <person name="Han C."/>
            <person name="Larimer F."/>
            <person name="Land M."/>
            <person name="Hauser L."/>
            <person name="Markowitz V."/>
            <person name="Cheng J.-F."/>
            <person name="Hugenholtz P."/>
            <person name="Woyke T."/>
            <person name="Wu D."/>
            <person name="Pukall R."/>
            <person name="Klenk H.-P."/>
            <person name="Eisen J.A."/>
        </authorList>
    </citation>
    <scope>NUCLEOTIDE SEQUENCE [LARGE SCALE GENOMIC DNA]</scope>
    <source>
        <strain evidence="5">DSM 17836 / JCM 10339 / NBRC 14399</strain>
    </source>
</reference>
<dbReference type="InterPro" id="IPR036513">
    <property type="entry name" value="STAS_dom_sf"/>
</dbReference>
<reference evidence="4 5" key="2">
    <citation type="journal article" date="2010" name="Stand. Genomic Sci.">
        <title>Complete genome sequence of Kribbella flavida type strain (IFO 14399).</title>
        <authorList>
            <person name="Pukall R."/>
            <person name="Lapidus A."/>
            <person name="Glavina Del Rio T."/>
            <person name="Copeland A."/>
            <person name="Tice H."/>
            <person name="Cheng J.-F."/>
            <person name="Lucas S."/>
            <person name="Chen F."/>
            <person name="Nolan M."/>
            <person name="LaButti K."/>
            <person name="Pati A."/>
            <person name="Ivanova N."/>
            <person name="Mavrommatis K."/>
            <person name="Mikhailova N."/>
            <person name="Pitluck S."/>
            <person name="Bruce D."/>
            <person name="Goodwin L."/>
            <person name="Land M."/>
            <person name="Hauser L."/>
            <person name="Chang Y.-J."/>
            <person name="Jeffries C.D."/>
            <person name="Chen A."/>
            <person name="Palaniappan K."/>
            <person name="Chain P."/>
            <person name="Rohde M."/>
            <person name="Goeker M."/>
            <person name="Bristow J."/>
            <person name="Eisen J.A."/>
            <person name="Markowitz V."/>
            <person name="Hugenholtz P."/>
            <person name="Kyrpides N.C."/>
            <person name="Klenk H.-P."/>
            <person name="Brettin T."/>
        </authorList>
    </citation>
    <scope>NUCLEOTIDE SEQUENCE [LARGE SCALE GENOMIC DNA]</scope>
    <source>
        <strain evidence="5">DSM 17836 / JCM 10339 / NBRC 14399</strain>
    </source>
</reference>
<evidence type="ECO:0000256" key="2">
    <source>
        <dbReference type="RuleBase" id="RU003749"/>
    </source>
</evidence>
<dbReference type="InterPro" id="IPR003658">
    <property type="entry name" value="Anti-sigma_ant"/>
</dbReference>
<proteinExistence type="inferred from homology"/>
<dbReference type="InterPro" id="IPR002645">
    <property type="entry name" value="STAS_dom"/>
</dbReference>
<dbReference type="NCBIfam" id="TIGR00377">
    <property type="entry name" value="ant_ant_sig"/>
    <property type="match status" value="1"/>
</dbReference>
<comment type="similarity">
    <text evidence="1 2">Belongs to the anti-sigma-factor antagonist family.</text>
</comment>
<dbReference type="KEGG" id="kfl:Kfla_5381"/>
<protein>
    <recommendedName>
        <fullName evidence="2">Anti-sigma factor antagonist</fullName>
    </recommendedName>
</protein>
<dbReference type="OrthoDB" id="3635700at2"/>
<dbReference type="SUPFAM" id="SSF52091">
    <property type="entry name" value="SpoIIaa-like"/>
    <property type="match status" value="1"/>
</dbReference>
<dbReference type="HOGENOM" id="CLU_115403_3_2_11"/>
<dbReference type="AlphaFoldDB" id="D2PM26"/>